<organism evidence="1 2">
    <name type="scientific">Larinioides sclopetarius</name>
    <dbReference type="NCBI Taxonomy" id="280406"/>
    <lineage>
        <taxon>Eukaryota</taxon>
        <taxon>Metazoa</taxon>
        <taxon>Ecdysozoa</taxon>
        <taxon>Arthropoda</taxon>
        <taxon>Chelicerata</taxon>
        <taxon>Arachnida</taxon>
        <taxon>Araneae</taxon>
        <taxon>Araneomorphae</taxon>
        <taxon>Entelegynae</taxon>
        <taxon>Araneoidea</taxon>
        <taxon>Araneidae</taxon>
        <taxon>Larinioides</taxon>
    </lineage>
</organism>
<dbReference type="EMBL" id="CAXIEN010000001">
    <property type="protein sequence ID" value="CAL1260729.1"/>
    <property type="molecule type" value="Genomic_DNA"/>
</dbReference>
<comment type="caution">
    <text evidence="1">The sequence shown here is derived from an EMBL/GenBank/DDBJ whole genome shotgun (WGS) entry which is preliminary data.</text>
</comment>
<dbReference type="AlphaFoldDB" id="A0AAV1YP59"/>
<reference evidence="1 2" key="1">
    <citation type="submission" date="2024-04" db="EMBL/GenBank/DDBJ databases">
        <authorList>
            <person name="Rising A."/>
            <person name="Reimegard J."/>
            <person name="Sonavane S."/>
            <person name="Akerstrom W."/>
            <person name="Nylinder S."/>
            <person name="Hedman E."/>
            <person name="Kallberg Y."/>
        </authorList>
    </citation>
    <scope>NUCLEOTIDE SEQUENCE [LARGE SCALE GENOMIC DNA]</scope>
</reference>
<proteinExistence type="predicted"/>
<accession>A0AAV1YP59</accession>
<keyword evidence="2" id="KW-1185">Reference proteome</keyword>
<evidence type="ECO:0000313" key="1">
    <source>
        <dbReference type="EMBL" id="CAL1260729.1"/>
    </source>
</evidence>
<name>A0AAV1YP59_9ARAC</name>
<gene>
    <name evidence="1" type="ORF">LARSCL_LOCUS4</name>
</gene>
<evidence type="ECO:0000313" key="2">
    <source>
        <dbReference type="Proteomes" id="UP001497382"/>
    </source>
</evidence>
<dbReference type="Proteomes" id="UP001497382">
    <property type="component" value="Unassembled WGS sequence"/>
</dbReference>
<sequence>MNRLSLKTLETVDLYSNIVTLELNNGLLADDKPALLQGRLTKMSTTYFAFLHLQQVFTLDCGVRFRTLHPPNRRFILGYKKITGAVRKQNIPLQPTC</sequence>
<protein>
    <submittedName>
        <fullName evidence="1">Uncharacterized protein</fullName>
    </submittedName>
</protein>